<dbReference type="Proteomes" id="UP001602013">
    <property type="component" value="Unassembled WGS sequence"/>
</dbReference>
<feature type="region of interest" description="Disordered" evidence="1">
    <location>
        <begin position="56"/>
        <end position="76"/>
    </location>
</feature>
<evidence type="ECO:0000256" key="1">
    <source>
        <dbReference type="SAM" id="MobiDB-lite"/>
    </source>
</evidence>
<evidence type="ECO:0000313" key="2">
    <source>
        <dbReference type="EMBL" id="MFF3671724.1"/>
    </source>
</evidence>
<comment type="caution">
    <text evidence="2">The sequence shown here is derived from an EMBL/GenBank/DDBJ whole genome shotgun (WGS) entry which is preliminary data.</text>
</comment>
<sequence>MNDISRNQPAVSPSSPSAPYCRLGALAEMTGDLDGLAGALSLAGRHGRAARLLGAAAASRASGTPSPGPAERADIDRITTRVRTALGEERADAGA</sequence>
<dbReference type="RefSeq" id="WP_387417892.1">
    <property type="nucleotide sequence ID" value="NZ_JBIASD010000053.1"/>
</dbReference>
<dbReference type="EMBL" id="JBIASD010000053">
    <property type="protein sequence ID" value="MFF3671724.1"/>
    <property type="molecule type" value="Genomic_DNA"/>
</dbReference>
<reference evidence="2 3" key="1">
    <citation type="submission" date="2024-10" db="EMBL/GenBank/DDBJ databases">
        <title>The Natural Products Discovery Center: Release of the First 8490 Sequenced Strains for Exploring Actinobacteria Biosynthetic Diversity.</title>
        <authorList>
            <person name="Kalkreuter E."/>
            <person name="Kautsar S.A."/>
            <person name="Yang D."/>
            <person name="Bader C.D."/>
            <person name="Teijaro C.N."/>
            <person name="Fluegel L."/>
            <person name="Davis C.M."/>
            <person name="Simpson J.R."/>
            <person name="Lauterbach L."/>
            <person name="Steele A.D."/>
            <person name="Gui C."/>
            <person name="Meng S."/>
            <person name="Li G."/>
            <person name="Viehrig K."/>
            <person name="Ye F."/>
            <person name="Su P."/>
            <person name="Kiefer A.F."/>
            <person name="Nichols A."/>
            <person name="Cepeda A.J."/>
            <person name="Yan W."/>
            <person name="Fan B."/>
            <person name="Jiang Y."/>
            <person name="Adhikari A."/>
            <person name="Zheng C.-J."/>
            <person name="Schuster L."/>
            <person name="Cowan T.M."/>
            <person name="Smanski M.J."/>
            <person name="Chevrette M.G."/>
            <person name="De Carvalho L.P.S."/>
            <person name="Shen B."/>
        </authorList>
    </citation>
    <scope>NUCLEOTIDE SEQUENCE [LARGE SCALE GENOMIC DNA]</scope>
    <source>
        <strain evidence="2 3">NPDC002173</strain>
    </source>
</reference>
<protein>
    <submittedName>
        <fullName evidence="2">Uncharacterized protein</fullName>
    </submittedName>
</protein>
<proteinExistence type="predicted"/>
<keyword evidence="3" id="KW-1185">Reference proteome</keyword>
<gene>
    <name evidence="2" type="ORF">ACFYXI_39685</name>
</gene>
<evidence type="ECO:0000313" key="3">
    <source>
        <dbReference type="Proteomes" id="UP001602013"/>
    </source>
</evidence>
<name>A0ABW6T369_9ACTN</name>
<accession>A0ABW6T369</accession>
<feature type="compositionally biased region" description="Low complexity" evidence="1">
    <location>
        <begin position="56"/>
        <end position="65"/>
    </location>
</feature>
<organism evidence="2 3">
    <name type="scientific">Microtetraspora malaysiensis</name>
    <dbReference type="NCBI Taxonomy" id="161358"/>
    <lineage>
        <taxon>Bacteria</taxon>
        <taxon>Bacillati</taxon>
        <taxon>Actinomycetota</taxon>
        <taxon>Actinomycetes</taxon>
        <taxon>Streptosporangiales</taxon>
        <taxon>Streptosporangiaceae</taxon>
        <taxon>Microtetraspora</taxon>
    </lineage>
</organism>